<dbReference type="AlphaFoldDB" id="A0AAN8UF43"/>
<dbReference type="GO" id="GO:0012505">
    <property type="term" value="C:endomembrane system"/>
    <property type="evidence" value="ECO:0007669"/>
    <property type="project" value="UniProtKB-SubCell"/>
</dbReference>
<gene>
    <name evidence="10" type="ORF">RDI58_002814</name>
</gene>
<dbReference type="GO" id="GO:0051260">
    <property type="term" value="P:protein homooligomerization"/>
    <property type="evidence" value="ECO:0007669"/>
    <property type="project" value="UniProtKB-ARBA"/>
</dbReference>
<feature type="transmembrane region" description="Helical" evidence="9">
    <location>
        <begin position="71"/>
        <end position="91"/>
    </location>
</feature>
<dbReference type="GO" id="GO:0051119">
    <property type="term" value="F:sugar transmembrane transporter activity"/>
    <property type="evidence" value="ECO:0007669"/>
    <property type="project" value="InterPro"/>
</dbReference>
<evidence type="ECO:0000256" key="2">
    <source>
        <dbReference type="ARBA" id="ARBA00007809"/>
    </source>
</evidence>
<dbReference type="InterPro" id="IPR004316">
    <property type="entry name" value="SWEET_rpt"/>
</dbReference>
<dbReference type="GO" id="GO:0016020">
    <property type="term" value="C:membrane"/>
    <property type="evidence" value="ECO:0007669"/>
    <property type="project" value="InterPro"/>
</dbReference>
<dbReference type="EMBL" id="JBANQN010000001">
    <property type="protein sequence ID" value="KAK6805030.1"/>
    <property type="molecule type" value="Genomic_DNA"/>
</dbReference>
<keyword evidence="5 9" id="KW-0812">Transmembrane</keyword>
<feature type="transmembrane region" description="Helical" evidence="9">
    <location>
        <begin position="37"/>
        <end position="59"/>
    </location>
</feature>
<evidence type="ECO:0000256" key="4">
    <source>
        <dbReference type="ARBA" id="ARBA00022597"/>
    </source>
</evidence>
<evidence type="ECO:0000256" key="6">
    <source>
        <dbReference type="ARBA" id="ARBA00022737"/>
    </source>
</evidence>
<feature type="transmembrane region" description="Helical" evidence="9">
    <location>
        <begin position="97"/>
        <end position="117"/>
    </location>
</feature>
<evidence type="ECO:0000256" key="5">
    <source>
        <dbReference type="ARBA" id="ARBA00022692"/>
    </source>
</evidence>
<dbReference type="Pfam" id="PF03083">
    <property type="entry name" value="MtN3_slv"/>
    <property type="match status" value="1"/>
</dbReference>
<keyword evidence="8 9" id="KW-0472">Membrane</keyword>
<dbReference type="Gene3D" id="1.20.1280.290">
    <property type="match status" value="1"/>
</dbReference>
<reference evidence="10 11" key="1">
    <citation type="submission" date="2024-02" db="EMBL/GenBank/DDBJ databases">
        <title>de novo genome assembly of Solanum bulbocastanum strain 11H21.</title>
        <authorList>
            <person name="Hosaka A.J."/>
        </authorList>
    </citation>
    <scope>NUCLEOTIDE SEQUENCE [LARGE SCALE GENOMIC DNA]</scope>
    <source>
        <tissue evidence="10">Young leaves</tissue>
    </source>
</reference>
<dbReference type="InterPro" id="IPR047664">
    <property type="entry name" value="SWEET"/>
</dbReference>
<evidence type="ECO:0000256" key="9">
    <source>
        <dbReference type="SAM" id="Phobius"/>
    </source>
</evidence>
<accession>A0AAN8UF43</accession>
<dbReference type="PANTHER" id="PTHR10791">
    <property type="entry name" value="RAG1-ACTIVATING PROTEIN 1"/>
    <property type="match status" value="1"/>
</dbReference>
<evidence type="ECO:0000256" key="8">
    <source>
        <dbReference type="ARBA" id="ARBA00023136"/>
    </source>
</evidence>
<keyword evidence="6" id="KW-0677">Repeat</keyword>
<evidence type="ECO:0000256" key="3">
    <source>
        <dbReference type="ARBA" id="ARBA00022448"/>
    </source>
</evidence>
<comment type="caution">
    <text evidence="10">The sequence shown here is derived from an EMBL/GenBank/DDBJ whole genome shotgun (WGS) entry which is preliminary data.</text>
</comment>
<keyword evidence="3" id="KW-0813">Transport</keyword>
<keyword evidence="4" id="KW-0762">Sugar transport</keyword>
<name>A0AAN8UF43_SOLBU</name>
<comment type="similarity">
    <text evidence="2">Belongs to the SWEET sugar transporter family.</text>
</comment>
<evidence type="ECO:0000313" key="11">
    <source>
        <dbReference type="Proteomes" id="UP001371456"/>
    </source>
</evidence>
<keyword evidence="7 9" id="KW-1133">Transmembrane helix</keyword>
<protein>
    <submittedName>
        <fullName evidence="10">Uncharacterized protein</fullName>
    </submittedName>
</protein>
<evidence type="ECO:0000256" key="1">
    <source>
        <dbReference type="ARBA" id="ARBA00004127"/>
    </source>
</evidence>
<keyword evidence="11" id="KW-1185">Reference proteome</keyword>
<comment type="subcellular location">
    <subcellularLocation>
        <location evidence="1">Endomembrane system</location>
        <topology evidence="1">Multi-pass membrane protein</topology>
    </subcellularLocation>
</comment>
<evidence type="ECO:0000313" key="10">
    <source>
        <dbReference type="EMBL" id="KAK6805030.1"/>
    </source>
</evidence>
<dbReference type="Proteomes" id="UP001371456">
    <property type="component" value="Unassembled WGS sequence"/>
</dbReference>
<dbReference type="FunFam" id="1.20.1280.290:FF:000002">
    <property type="entry name" value="Bidirectional sugar transporter SWEET"/>
    <property type="match status" value="1"/>
</dbReference>
<sequence length="176" mass="19328">MDQVKAIILVIIMNIIFPGVAIALSVVVFHGDVRNTFIGILCALVTIAMYASPLSVMITVIRSKTVECMPFLLSFFLLLNAGAWFAFVMFLHDPYLIVPNVVGLASGSAQLIIYIIYKNKPTQVMNTSVEMIEEGCSNNMKSRSVTLSKGSSFRQIMENLSFSDQSGPHSAYLLVP</sequence>
<evidence type="ECO:0000256" key="7">
    <source>
        <dbReference type="ARBA" id="ARBA00022989"/>
    </source>
</evidence>
<proteinExistence type="inferred from homology"/>
<feature type="transmembrane region" description="Helical" evidence="9">
    <location>
        <begin position="7"/>
        <end position="31"/>
    </location>
</feature>
<dbReference type="PANTHER" id="PTHR10791:SF142">
    <property type="entry name" value="BIDIRECTIONAL SUGAR TRANSPORTER SWEET16"/>
    <property type="match status" value="1"/>
</dbReference>
<organism evidence="10 11">
    <name type="scientific">Solanum bulbocastanum</name>
    <name type="common">Wild potato</name>
    <dbReference type="NCBI Taxonomy" id="147425"/>
    <lineage>
        <taxon>Eukaryota</taxon>
        <taxon>Viridiplantae</taxon>
        <taxon>Streptophyta</taxon>
        <taxon>Embryophyta</taxon>
        <taxon>Tracheophyta</taxon>
        <taxon>Spermatophyta</taxon>
        <taxon>Magnoliopsida</taxon>
        <taxon>eudicotyledons</taxon>
        <taxon>Gunneridae</taxon>
        <taxon>Pentapetalae</taxon>
        <taxon>asterids</taxon>
        <taxon>lamiids</taxon>
        <taxon>Solanales</taxon>
        <taxon>Solanaceae</taxon>
        <taxon>Solanoideae</taxon>
        <taxon>Solaneae</taxon>
        <taxon>Solanum</taxon>
    </lineage>
</organism>